<evidence type="ECO:0000313" key="5">
    <source>
        <dbReference type="Proteomes" id="UP000501690"/>
    </source>
</evidence>
<dbReference type="GO" id="GO:0010005">
    <property type="term" value="C:cortical microtubule, transverse to long axis"/>
    <property type="evidence" value="ECO:0007669"/>
    <property type="project" value="TreeGrafter"/>
</dbReference>
<dbReference type="GO" id="GO:0043622">
    <property type="term" value="P:cortical microtubule organization"/>
    <property type="evidence" value="ECO:0007669"/>
    <property type="project" value="InterPro"/>
</dbReference>
<feature type="region of interest" description="Disordered" evidence="3">
    <location>
        <begin position="1"/>
        <end position="32"/>
    </location>
</feature>
<evidence type="ECO:0000256" key="1">
    <source>
        <dbReference type="ARBA" id="ARBA00009656"/>
    </source>
</evidence>
<dbReference type="EMBL" id="CP039346">
    <property type="protein sequence ID" value="QCD85066.1"/>
    <property type="molecule type" value="Genomic_DNA"/>
</dbReference>
<dbReference type="AlphaFoldDB" id="A0A4D6L9D9"/>
<name>A0A4D6L9D9_VIGUN</name>
<evidence type="ECO:0008006" key="6">
    <source>
        <dbReference type="Google" id="ProtNLM"/>
    </source>
</evidence>
<dbReference type="Proteomes" id="UP000501690">
    <property type="component" value="Linkage Group LG2"/>
</dbReference>
<dbReference type="InterPro" id="IPR039613">
    <property type="entry name" value="SPR1/2/3/4/5"/>
</dbReference>
<keyword evidence="5" id="KW-1185">Reference proteome</keyword>
<protein>
    <recommendedName>
        <fullName evidence="6">Protein SPIRAL1-like 5</fullName>
    </recommendedName>
</protein>
<evidence type="ECO:0000313" key="4">
    <source>
        <dbReference type="EMBL" id="QCD85066.1"/>
    </source>
</evidence>
<evidence type="ECO:0000256" key="2">
    <source>
        <dbReference type="ARBA" id="ARBA00022701"/>
    </source>
</evidence>
<gene>
    <name evidence="4" type="ORF">DEO72_LG2g5425</name>
</gene>
<reference evidence="4 5" key="1">
    <citation type="submission" date="2019-04" db="EMBL/GenBank/DDBJ databases">
        <title>An improved genome assembly and genetic linkage map for asparagus bean, Vigna unguiculata ssp. sesquipedialis.</title>
        <authorList>
            <person name="Xia Q."/>
            <person name="Zhang R."/>
            <person name="Dong Y."/>
        </authorList>
    </citation>
    <scope>NUCLEOTIDE SEQUENCE [LARGE SCALE GENOMIC DNA]</scope>
    <source>
        <tissue evidence="4">Leaf</tissue>
    </source>
</reference>
<dbReference type="OrthoDB" id="62622at2759"/>
<comment type="similarity">
    <text evidence="1">Belongs to the SPIRAL1 family.</text>
</comment>
<accession>A0A4D6L9D9</accession>
<keyword evidence="2" id="KW-0493">Microtubule</keyword>
<dbReference type="Gramene" id="Vigun03g042000.1.v1.2">
    <property type="protein sequence ID" value="Vigun03g042000.1.v1.2"/>
    <property type="gene ID" value="Vigun03g042000.v1.2"/>
</dbReference>
<proteinExistence type="inferred from homology"/>
<organism evidence="4 5">
    <name type="scientific">Vigna unguiculata</name>
    <name type="common">Cowpea</name>
    <dbReference type="NCBI Taxonomy" id="3917"/>
    <lineage>
        <taxon>Eukaryota</taxon>
        <taxon>Viridiplantae</taxon>
        <taxon>Streptophyta</taxon>
        <taxon>Embryophyta</taxon>
        <taxon>Tracheophyta</taxon>
        <taxon>Spermatophyta</taxon>
        <taxon>Magnoliopsida</taxon>
        <taxon>eudicotyledons</taxon>
        <taxon>Gunneridae</taxon>
        <taxon>Pentapetalae</taxon>
        <taxon>rosids</taxon>
        <taxon>fabids</taxon>
        <taxon>Fabales</taxon>
        <taxon>Fabaceae</taxon>
        <taxon>Papilionoideae</taxon>
        <taxon>50 kb inversion clade</taxon>
        <taxon>NPAAA clade</taxon>
        <taxon>indigoferoid/millettioid clade</taxon>
        <taxon>Phaseoleae</taxon>
        <taxon>Vigna</taxon>
    </lineage>
</organism>
<feature type="region of interest" description="Disordered" evidence="3">
    <location>
        <begin position="63"/>
        <end position="85"/>
    </location>
</feature>
<evidence type="ECO:0000256" key="3">
    <source>
        <dbReference type="SAM" id="MobiDB-lite"/>
    </source>
</evidence>
<dbReference type="PANTHER" id="PTHR33403:SF19">
    <property type="entry name" value="PROTEIN SPIRAL1-LIKE 5"/>
    <property type="match status" value="1"/>
</dbReference>
<dbReference type="PANTHER" id="PTHR33403">
    <property type="entry name" value="SPR1"/>
    <property type="match status" value="1"/>
</dbReference>
<sequence length="85" mass="8958">MSRGERSGGGQSSLNYLFGSEEKPKSSPPKTVTCSLPPYGIDIDNDNPPPSQGQHLGNLVTNRPSTKVKSVPGGHSSLGYLFGDK</sequence>